<dbReference type="InterPro" id="IPR010121">
    <property type="entry name" value="Pyruvate_phosphate_dikinase"/>
</dbReference>
<dbReference type="PROSITE" id="PS00370">
    <property type="entry name" value="PEP_ENZYMES_PHOS_SITE"/>
    <property type="match status" value="1"/>
</dbReference>
<sequence length="543" mass="58420">MNTPTAPQSPALPPPTLIGCPDSTLRASALPGPDTIGFKAYNLVRMAALGLPVPQAFVLGTHWQNAPASQLRQSWYSGLAALESATGLRFGDNRRPLLLSVRSGAPVSMPGMMETLLNIGLTEKTLPGLLRSTGNPRLVWDAYRRLIAGYGEVVLGLDSALFEADLQQVGKGRDERELDFSELRSLARLHLCTVQREAGKSFPQEPLEQLEQAIGAVFASWHAPKAQEYRRLHGLSEHMGTAVTVQRMVFGNAGGISGAGVGFSRHPSTGEAVPWVDFLFNAQGEDVVSGRRSARGHDELSRLAPAVWKELRHAIAKLEKAFGDMQDFEFTVENGQLWLLQTRDGKRTVQAQARIALDLWQEGLIDTAEARRRTAGLDADTLAVPRIVAQRSEGKADGQSSALAPVATGLSAAHGVASGAIALDEEQARRCHATHTPLLLVRHDAETSDIAALDIAQGLLTARGARTSHAAVVARHLGKVCLVDCQDLQIDLARRVIHLGGQPLPEGTVLTLDGNTGHIYVGTVKTVREVPAGILERLAQLRE</sequence>
<keyword evidence="3" id="KW-0808">Transferase</keyword>
<feature type="domain" description="Pyruvate phosphate dikinase AMP/ATP-binding" evidence="2">
    <location>
        <begin position="87"/>
        <end position="293"/>
    </location>
</feature>
<dbReference type="InterPro" id="IPR013815">
    <property type="entry name" value="ATP_grasp_subdomain_1"/>
</dbReference>
<accession>A0A1M5D068</accession>
<dbReference type="Gene3D" id="1.20.80.30">
    <property type="match status" value="1"/>
</dbReference>
<dbReference type="SUPFAM" id="SSF56059">
    <property type="entry name" value="Glutathione synthetase ATP-binding domain-like"/>
    <property type="match status" value="1"/>
</dbReference>
<dbReference type="Gene3D" id="3.30.470.20">
    <property type="entry name" value="ATP-grasp fold, B domain"/>
    <property type="match status" value="1"/>
</dbReference>
<dbReference type="GO" id="GO:0005524">
    <property type="term" value="F:ATP binding"/>
    <property type="evidence" value="ECO:0007669"/>
    <property type="project" value="InterPro"/>
</dbReference>
<proteinExistence type="predicted"/>
<dbReference type="AlphaFoldDB" id="A0A1M5D068"/>
<gene>
    <name evidence="3" type="ORF">SAMN02745117_02276</name>
</gene>
<feature type="domain" description="PEP-utilising enzyme mobile" evidence="1">
    <location>
        <begin position="439"/>
        <end position="517"/>
    </location>
</feature>
<dbReference type="InterPro" id="IPR002192">
    <property type="entry name" value="PPDK_AMP/ATP-bd"/>
</dbReference>
<organism evidence="3 4">
    <name type="scientific">Lampropedia hyalina DSM 16112</name>
    <dbReference type="NCBI Taxonomy" id="1122156"/>
    <lineage>
        <taxon>Bacteria</taxon>
        <taxon>Pseudomonadati</taxon>
        <taxon>Pseudomonadota</taxon>
        <taxon>Betaproteobacteria</taxon>
        <taxon>Burkholderiales</taxon>
        <taxon>Comamonadaceae</taxon>
        <taxon>Lampropedia</taxon>
    </lineage>
</organism>
<keyword evidence="3" id="KW-0670">Pyruvate</keyword>
<evidence type="ECO:0000259" key="2">
    <source>
        <dbReference type="Pfam" id="PF01326"/>
    </source>
</evidence>
<dbReference type="PANTHER" id="PTHR22931">
    <property type="entry name" value="PHOSPHOENOLPYRUVATE DIKINASE-RELATED"/>
    <property type="match status" value="1"/>
</dbReference>
<protein>
    <submittedName>
        <fullName evidence="3">Pyruvate phosphate dikinase</fullName>
    </submittedName>
</protein>
<keyword evidence="3" id="KW-0418">Kinase</keyword>
<reference evidence="3 4" key="1">
    <citation type="submission" date="2016-11" db="EMBL/GenBank/DDBJ databases">
        <authorList>
            <person name="Jaros S."/>
            <person name="Januszkiewicz K."/>
            <person name="Wedrychowicz H."/>
        </authorList>
    </citation>
    <scope>NUCLEOTIDE SEQUENCE [LARGE SCALE GENOMIC DNA]</scope>
    <source>
        <strain evidence="3 4">DSM 16112</strain>
    </source>
</reference>
<dbReference type="Pfam" id="PF00391">
    <property type="entry name" value="PEP-utilizers"/>
    <property type="match status" value="1"/>
</dbReference>
<dbReference type="RefSeq" id="WP_073356799.1">
    <property type="nucleotide sequence ID" value="NZ_FQUZ01000030.1"/>
</dbReference>
<evidence type="ECO:0000313" key="3">
    <source>
        <dbReference type="EMBL" id="SHF60267.1"/>
    </source>
</evidence>
<feature type="domain" description="Pyruvate phosphate dikinase AMP/ATP-binding" evidence="2">
    <location>
        <begin position="306"/>
        <end position="357"/>
    </location>
</feature>
<dbReference type="EMBL" id="FQUZ01000030">
    <property type="protein sequence ID" value="SHF60267.1"/>
    <property type="molecule type" value="Genomic_DNA"/>
</dbReference>
<name>A0A1M5D068_9BURK</name>
<dbReference type="Gene3D" id="3.50.30.10">
    <property type="entry name" value="Phosphohistidine domain"/>
    <property type="match status" value="1"/>
</dbReference>
<dbReference type="SUPFAM" id="SSF52009">
    <property type="entry name" value="Phosphohistidine domain"/>
    <property type="match status" value="1"/>
</dbReference>
<dbReference type="PANTHER" id="PTHR22931:SF9">
    <property type="entry name" value="PYRUVATE, PHOSPHATE DIKINASE 1, CHLOROPLASTIC"/>
    <property type="match status" value="1"/>
</dbReference>
<dbReference type="InterPro" id="IPR018274">
    <property type="entry name" value="PEP_util_AS"/>
</dbReference>
<dbReference type="InterPro" id="IPR008279">
    <property type="entry name" value="PEP-util_enz_mobile_dom"/>
</dbReference>
<dbReference type="InterPro" id="IPR036637">
    <property type="entry name" value="Phosphohistidine_dom_sf"/>
</dbReference>
<evidence type="ECO:0000313" key="4">
    <source>
        <dbReference type="Proteomes" id="UP000184327"/>
    </source>
</evidence>
<dbReference type="GO" id="GO:0016301">
    <property type="term" value="F:kinase activity"/>
    <property type="evidence" value="ECO:0007669"/>
    <property type="project" value="UniProtKB-KW"/>
</dbReference>
<dbReference type="Pfam" id="PF01326">
    <property type="entry name" value="PPDK_N"/>
    <property type="match status" value="2"/>
</dbReference>
<dbReference type="STRING" id="1122156.SAMN02745117_02276"/>
<dbReference type="Gene3D" id="1.10.189.10">
    <property type="entry name" value="Pyruvate Phosphate Dikinase, domain 2"/>
    <property type="match status" value="1"/>
</dbReference>
<evidence type="ECO:0000259" key="1">
    <source>
        <dbReference type="Pfam" id="PF00391"/>
    </source>
</evidence>
<dbReference type="Gene3D" id="3.30.1490.20">
    <property type="entry name" value="ATP-grasp fold, A domain"/>
    <property type="match status" value="1"/>
</dbReference>
<dbReference type="GO" id="GO:0050242">
    <property type="term" value="F:pyruvate, phosphate dikinase activity"/>
    <property type="evidence" value="ECO:0007669"/>
    <property type="project" value="InterPro"/>
</dbReference>
<dbReference type="OrthoDB" id="9765468at2"/>
<keyword evidence="4" id="KW-1185">Reference proteome</keyword>
<dbReference type="Proteomes" id="UP000184327">
    <property type="component" value="Unassembled WGS sequence"/>
</dbReference>